<feature type="non-terminal residue" evidence="1">
    <location>
        <position position="82"/>
    </location>
</feature>
<gene>
    <name evidence="1" type="ORF">S12H4_40516</name>
</gene>
<organism evidence="1">
    <name type="scientific">marine sediment metagenome</name>
    <dbReference type="NCBI Taxonomy" id="412755"/>
    <lineage>
        <taxon>unclassified sequences</taxon>
        <taxon>metagenomes</taxon>
        <taxon>ecological metagenomes</taxon>
    </lineage>
</organism>
<reference evidence="1" key="1">
    <citation type="journal article" date="2014" name="Front. Microbiol.">
        <title>High frequency of phylogenetically diverse reductive dehalogenase-homologous genes in deep subseafloor sedimentary metagenomes.</title>
        <authorList>
            <person name="Kawai M."/>
            <person name="Futagami T."/>
            <person name="Toyoda A."/>
            <person name="Takaki Y."/>
            <person name="Nishi S."/>
            <person name="Hori S."/>
            <person name="Arai W."/>
            <person name="Tsubouchi T."/>
            <person name="Morono Y."/>
            <person name="Uchiyama I."/>
            <person name="Ito T."/>
            <person name="Fujiyama A."/>
            <person name="Inagaki F."/>
            <person name="Takami H."/>
        </authorList>
    </citation>
    <scope>NUCLEOTIDE SEQUENCE</scope>
    <source>
        <strain evidence="1">Expedition CK06-06</strain>
    </source>
</reference>
<comment type="caution">
    <text evidence="1">The sequence shown here is derived from an EMBL/GenBank/DDBJ whole genome shotgun (WGS) entry which is preliminary data.</text>
</comment>
<dbReference type="EMBL" id="BARW01024596">
    <property type="protein sequence ID" value="GAI93719.1"/>
    <property type="molecule type" value="Genomic_DNA"/>
</dbReference>
<evidence type="ECO:0000313" key="1">
    <source>
        <dbReference type="EMBL" id="GAI93719.1"/>
    </source>
</evidence>
<dbReference type="AlphaFoldDB" id="X1UMZ4"/>
<sequence>MKKLGFISAKRISPGCIEVAYTNRQGAGAQGAESFFTADEACEVVAASESHTAKETSAETLNIHIGKEASAAAAGTTTTTVL</sequence>
<name>X1UMZ4_9ZZZZ</name>
<accession>X1UMZ4</accession>
<proteinExistence type="predicted"/>
<protein>
    <submittedName>
        <fullName evidence="1">Uncharacterized protein</fullName>
    </submittedName>
</protein>